<dbReference type="FunFam" id="1.10.418.10:FF:000006">
    <property type="entry name" value="Filamin-B isoform A"/>
    <property type="match status" value="1"/>
</dbReference>
<dbReference type="GO" id="GO:0007399">
    <property type="term" value="P:nervous system development"/>
    <property type="evidence" value="ECO:0007669"/>
    <property type="project" value="UniProtKB-ARBA"/>
</dbReference>
<dbReference type="CDD" id="cd21310">
    <property type="entry name" value="CH_FLNC_rpt1"/>
    <property type="match status" value="1"/>
</dbReference>
<feature type="domain" description="Calponin-homology (CH)" evidence="10">
    <location>
        <begin position="139"/>
        <end position="242"/>
    </location>
</feature>
<dbReference type="PROSITE" id="PS50021">
    <property type="entry name" value="CH"/>
    <property type="match status" value="2"/>
</dbReference>
<feature type="repeat" description="Filamin" evidence="9">
    <location>
        <begin position="739"/>
        <end position="841"/>
    </location>
</feature>
<feature type="domain" description="Calponin-homology (CH)" evidence="10">
    <location>
        <begin position="16"/>
        <end position="122"/>
    </location>
</feature>
<gene>
    <name evidence="11" type="primary">LOC127374452</name>
</gene>
<feature type="repeat" description="Filamin" evidence="9">
    <location>
        <begin position="1225"/>
        <end position="1324"/>
    </location>
</feature>
<feature type="repeat" description="Filamin" evidence="9">
    <location>
        <begin position="2066"/>
        <end position="2173"/>
    </location>
</feature>
<dbReference type="InterPro" id="IPR001715">
    <property type="entry name" value="CH_dom"/>
</dbReference>
<dbReference type="FunFam" id="2.60.40.10:FF:000126">
    <property type="entry name" value="filamin-C isoform X1"/>
    <property type="match status" value="1"/>
</dbReference>
<dbReference type="Gene3D" id="2.60.40.10">
    <property type="entry name" value="Immunoglobulins"/>
    <property type="match status" value="24"/>
</dbReference>
<proteinExistence type="inferred from homology"/>
<dbReference type="FunFam" id="2.60.40.10:FF:000125">
    <property type="entry name" value="filamin-B isoform X1"/>
    <property type="match status" value="1"/>
</dbReference>
<dbReference type="InterPro" id="IPR013783">
    <property type="entry name" value="Ig-like_fold"/>
</dbReference>
<feature type="repeat" description="Filamin" evidence="9">
    <location>
        <begin position="1325"/>
        <end position="1417"/>
    </location>
</feature>
<feature type="repeat" description="Filamin" evidence="9">
    <location>
        <begin position="941"/>
        <end position="1036"/>
    </location>
</feature>
<feature type="repeat" description="Filamin" evidence="9">
    <location>
        <begin position="1732"/>
        <end position="1801"/>
    </location>
</feature>
<name>A0A8C4HEN4_DICLA</name>
<comment type="similarity">
    <text evidence="2">Belongs to the filamin family.</text>
</comment>
<feature type="repeat" description="Filamin" evidence="9">
    <location>
        <begin position="1418"/>
        <end position="1513"/>
    </location>
</feature>
<dbReference type="Proteomes" id="UP000694389">
    <property type="component" value="Unassembled WGS sequence"/>
</dbReference>
<dbReference type="FunFam" id="2.60.40.10:FF:000122">
    <property type="entry name" value="filamin-C isoform X2"/>
    <property type="match status" value="1"/>
</dbReference>
<keyword evidence="12" id="KW-1185">Reference proteome</keyword>
<evidence type="ECO:0000259" key="10">
    <source>
        <dbReference type="PROSITE" id="PS50021"/>
    </source>
</evidence>
<dbReference type="PROSITE" id="PS00020">
    <property type="entry name" value="ACTININ_2"/>
    <property type="match status" value="1"/>
</dbReference>
<keyword evidence="5" id="KW-0677">Repeat</keyword>
<dbReference type="FunFam" id="2.60.40.10:FF:000007">
    <property type="entry name" value="Filamin-B isoform C"/>
    <property type="match status" value="3"/>
</dbReference>
<feature type="repeat" description="Filamin" evidence="9">
    <location>
        <begin position="250"/>
        <end position="348"/>
    </location>
</feature>
<feature type="repeat" description="Filamin" evidence="9">
    <location>
        <begin position="642"/>
        <end position="738"/>
    </location>
</feature>
<reference evidence="11" key="2">
    <citation type="submission" date="2025-09" db="UniProtKB">
        <authorList>
            <consortium name="Ensembl"/>
        </authorList>
    </citation>
    <scope>IDENTIFICATION</scope>
</reference>
<dbReference type="PROSITE" id="PS00019">
    <property type="entry name" value="ACTININ_1"/>
    <property type="match status" value="1"/>
</dbReference>
<feature type="repeat" description="Filamin" evidence="9">
    <location>
        <begin position="2270"/>
        <end position="2363"/>
    </location>
</feature>
<dbReference type="FunFam" id="1.10.418.10:FF:000008">
    <property type="entry name" value="Filamin-B isoform C"/>
    <property type="match status" value="1"/>
</dbReference>
<feature type="repeat" description="Filamin" evidence="9">
    <location>
        <begin position="546"/>
        <end position="638"/>
    </location>
</feature>
<feature type="repeat" description="Filamin" evidence="9">
    <location>
        <begin position="1037"/>
        <end position="1129"/>
    </location>
</feature>
<feature type="repeat" description="Filamin" evidence="9">
    <location>
        <begin position="1983"/>
        <end position="2051"/>
    </location>
</feature>
<dbReference type="SMART" id="SM00557">
    <property type="entry name" value="IG_FLMN"/>
    <property type="match status" value="24"/>
</dbReference>
<dbReference type="InterPro" id="IPR014756">
    <property type="entry name" value="Ig_E-set"/>
</dbReference>
<dbReference type="FunFam" id="2.60.40.10:FF:000042">
    <property type="entry name" value="Filamin-B isoform B"/>
    <property type="match status" value="2"/>
</dbReference>
<accession>A0A8C4HEN4</accession>
<evidence type="ECO:0000256" key="3">
    <source>
        <dbReference type="ARBA" id="ARBA00022490"/>
    </source>
</evidence>
<dbReference type="InterPro" id="IPR001589">
    <property type="entry name" value="Actinin_actin-bd_CS"/>
</dbReference>
<dbReference type="Ensembl" id="ENSDLAT00005044417.2">
    <property type="protein sequence ID" value="ENSDLAP00005041602.2"/>
    <property type="gene ID" value="ENSDLAG00005014174.2"/>
</dbReference>
<evidence type="ECO:0000256" key="6">
    <source>
        <dbReference type="ARBA" id="ARBA00022843"/>
    </source>
</evidence>
<dbReference type="InterPro" id="IPR036872">
    <property type="entry name" value="CH_dom_sf"/>
</dbReference>
<dbReference type="FunFam" id="2.60.40.10:FF:000168">
    <property type="entry name" value="filamin-C isoform X2"/>
    <property type="match status" value="1"/>
</dbReference>
<dbReference type="SUPFAM" id="SSF47576">
    <property type="entry name" value="Calponin-homology domain, CH-domain"/>
    <property type="match status" value="1"/>
</dbReference>
<dbReference type="FunFam" id="2.60.40.10:FF:000138">
    <property type="entry name" value="filamin-B isoform X1"/>
    <property type="match status" value="1"/>
</dbReference>
<feature type="repeat" description="Filamin" evidence="9">
    <location>
        <begin position="350"/>
        <end position="448"/>
    </location>
</feature>
<evidence type="ECO:0000313" key="12">
    <source>
        <dbReference type="Proteomes" id="UP000694389"/>
    </source>
</evidence>
<dbReference type="Pfam" id="PF00307">
    <property type="entry name" value="CH"/>
    <property type="match status" value="2"/>
</dbReference>
<dbReference type="FunFam" id="2.60.40.10:FF:000154">
    <property type="entry name" value="filamin-B isoform X1"/>
    <property type="match status" value="1"/>
</dbReference>
<comment type="subcellular location">
    <subcellularLocation>
        <location evidence="1">Cytoplasm</location>
        <location evidence="1">Cytoskeleton</location>
    </subcellularLocation>
</comment>
<dbReference type="FunFam" id="2.60.40.10:FF:000157">
    <property type="entry name" value="filamin-C isoform X1"/>
    <property type="match status" value="1"/>
</dbReference>
<dbReference type="FunFam" id="2.60.40.10:FF:000102">
    <property type="entry name" value="filamin-B isoform X2"/>
    <property type="match status" value="1"/>
</dbReference>
<dbReference type="FunFam" id="2.60.40.10:FF:000115">
    <property type="entry name" value="filamin-C isoform X1"/>
    <property type="match status" value="1"/>
</dbReference>
<dbReference type="GO" id="GO:0051015">
    <property type="term" value="F:actin filament binding"/>
    <property type="evidence" value="ECO:0007669"/>
    <property type="project" value="InterPro"/>
</dbReference>
<evidence type="ECO:0000256" key="9">
    <source>
        <dbReference type="PROSITE-ProRule" id="PRU00087"/>
    </source>
</evidence>
<dbReference type="InterPro" id="IPR017868">
    <property type="entry name" value="Filamin/ABP280_repeat-like"/>
</dbReference>
<dbReference type="SMART" id="SM00033">
    <property type="entry name" value="CH"/>
    <property type="match status" value="2"/>
</dbReference>
<dbReference type="Pfam" id="PF00630">
    <property type="entry name" value="Filamin"/>
    <property type="match status" value="24"/>
</dbReference>
<sequence length="2591" mass="278350">MPATEKDLAEDAPWKKIQQNTFTRWCNEHLKCVNKRIHDLQRDLSDGLKLIWLLEVLSQKKMYRKYHSRPNFRQMKLENVSVALEFLEREHIRLVSIDSKAIVDGNLKLILGLIWTLILHYSISMPMWEDEDDEDAKKLTPKQRLLGWIQNKVPQLPITNFHRDWRDGKALGALVDNCAPGLCPDWETWDPSQPVENAREAMQQADDWLGVPQVIAPEEIVDPNVDEHSVMTYLSQFPKSKLKPGAPLRAKTLHPKRAKAYGPGIEPRGNVVLKPAEFLVETVEAGLGEVLVYVEDPEGHTEEARVIPNNDKNRTYSVVYLPKVEGLHKVKVLFAGQDIDRSPFMVNVSKAMGDPTRVQARGPGLQQIGNVANKPTYFDIYTAGAGAGDVGVIIVDSNGRRDTVEIVLENKGDSIFRCTYVPVLEGPHTVYVTFAGQQIPRSPFTVHISEACNPNACRASGRGLQPKGLRVKEVADFKVYTKGAGSGELKVTVKGPKGLEEPVKVLEMENGMYECNYYPIMTGKYIITITWGGHSIPRSPFEVQVSEEAGPQKVRAWGPGLETGMVGKSADFVVEAIGTEVGTLGFSIEGPSQARIECDDKGDGSCDVRYWPTEPGDYAVHVICDDEDIKDSPFMAHILPAANDVFPENVKCYGPGLEPLGCIVNKPADFTIDTHGADKLKLCLCFQDAEGFPIDIQITDNGDSTYFCVYIPTKPIKHTIIITWGEVNVPNSPFRVTIGEGSHPENVKVYGPGVEKTGLKANEPTYFTVDCSEAGQGDVSIGIKCAPGVVGPAEADIDFDIIKNDNDTFTVKYTPPGAGQYTIMVLFADQEIPISPFRIKVDPSHDAAKVRAEGPGINKTGVEVGKPTHFTIYTKGAGKAKPEVHFTGAAKCEAVRDFEIIDNHDYSYTVRYTGIQQGNMSITVCHGGDPIPKSPFNISVAPPLDLNKVKVQGLNNKVDVGKDEEFSVSTQGAGGQGKLDVKITSPSRRPIPCKLESGTANEVHTVKYIPPEEGPYRVDISYDGNPVPGSPFTVEGVMPPDPSKVRAYGPGLQGGVVGKPAPFAIDTKGAGTGGLGLTVEGPCEAKIECQDNGDGSCSVSYLPTEPGEYAINILFADKHIPGSPFKAVVQSVFDPSKVTASGPGLERGKVNEDGSFTVDCSKAGEAELTIEIISDSGAKAKVHVQNNSDGTYSITYIPRFHGMYTITIKYGGHAVPKFPTRLQVDPAVDTSGVKVYGPGVEPRGVLREVTTHFTVDARAHYKSGGSHIKACISNPSGANTDAYITDKGDGTYRVEYTPYEDGLHLIEVLFDEVSVPKSPFRVSVTEGCDPSRVRAYGPGLEEGLVNKPNRFTVETRGAGTGGLGLAIEGPSEAKMSCKDNKDGSCSVEYIPFTPGEYDVNITFGGLPIPGSPFRVPVRELVDPSKVRCSGPGLGSGVRAHVPQTFTVDSSKAGVAPLEVQLYGPTGVAEPISITDNSDGTHTVNYTPANDGPYTVCVKYADQEVPRSPFKIKTLPAHDASKVRASGPGLNASGVPASLPVEFTIDARDAGEGLLTVQILDPEGKPKKANIRDNRDGTYTVSYVPDMAGRYTITIKYGGDEIPYSPYRIHALPTGDASKCLVTVSIGGHGLGSGIGPTIQIGEETVITVDAKAAGKGKVTCKVSTPDGAELDVDVVENADGTFDIYYTAPEPGKYVITIRFGGENIPNSPFHVVATDDPVSPVDGMEPMLRPFSLVIPFTVQKGEITGEVRMPSGRTACPHITDNKDGTVTVKYSPTERGLHEMDIKYDGNHIPGSPLQFYVDAINSGHVTAYGPGLTHGTVNRPATFTIVTKDAGEGGLSLAVEGPSKAEISCKDNKDGTCTVSYLPTAPGDYNIIVKFDDKHIPGSPFTAKITGDDSMRTSQLNVGTATDVSLKITETDLSSLMASIRAPSGNEEPCLLKRLPNRHIGISFTPKEVGEHVVSVKKNGKHVTNSPFKIMVGQSEIGDASKVKVYGQGLVEGHTFEVAEFIVDTRNAGYGGLGLSIEGPSKVDINCEDVEDGTCKVTYCPTDITVQTHNFIILTHMDMLWNPFTVKVFGEGRMKESITRKRQAPSIATVGSTCDLNLKIPGEAGNQEMTAQVTSPGGKTEDAEIIKGEDSAYSVRFIPQEMGAHTVNVKYRGQHVPGSPFQFTVGPLGEGGAHKVRAGGTGLDRGVAGIPAEFSIWTREAGAGGLSIAVEGPSKAEITFEDRKDGSCGVAYVVQEPGDYEVSIKFNDEHIPDSPFIVPIATLSDDARRLTITSLQEMGLKVGQEASFAVQLNGARGLIDAKIHTPSGAIEECYITELDSDQHAIRFIPRENGVHSIDVRFNGSHVPGSPFKIRVGEPGQVGDPDMVSAFGPGLEGGTTGVPSEFIVNTCNAGSGALSVTIDGPSKVKMDCQDCPEGYKVSYTPMAPGNYLISIKYSGSQHIVGSPFKAKVSGPRLSGGHSLHETSSVLVETVSKSSAMGGAFASLPKFSSDANKVISRGAGLSKAFVGQKNTFTVDCSKAGTNMLMVGVHGPKTPCEEVYVKHMGNRMYNVTYTVKEQGSYILIVKWGDENVPGSPFHVTVP</sequence>
<feature type="repeat" description="Filamin" evidence="9">
    <location>
        <begin position="1891"/>
        <end position="1980"/>
    </location>
</feature>
<dbReference type="FunFam" id="2.60.40.10:FF:000105">
    <property type="entry name" value="filamin-C isoform X1"/>
    <property type="match status" value="1"/>
</dbReference>
<dbReference type="Gene3D" id="1.10.418.10">
    <property type="entry name" value="Calponin-like domain"/>
    <property type="match status" value="2"/>
</dbReference>
<keyword evidence="4" id="KW-0597">Phosphoprotein</keyword>
<dbReference type="PANTHER" id="PTHR38537">
    <property type="entry name" value="JITTERBUG, ISOFORM N"/>
    <property type="match status" value="1"/>
</dbReference>
<dbReference type="FunFam" id="2.60.40.10:FF:000092">
    <property type="entry name" value="Filamin-B isoform B"/>
    <property type="match status" value="1"/>
</dbReference>
<dbReference type="PANTHER" id="PTHR38537:SF12">
    <property type="entry name" value="FILAMIN-C"/>
    <property type="match status" value="1"/>
</dbReference>
<dbReference type="SUPFAM" id="SSF81296">
    <property type="entry name" value="E set domains"/>
    <property type="match status" value="24"/>
</dbReference>
<feature type="repeat" description="Filamin" evidence="9">
    <location>
        <begin position="2496"/>
        <end position="2590"/>
    </location>
</feature>
<evidence type="ECO:0000313" key="11">
    <source>
        <dbReference type="Ensembl" id="ENSDLAP00005041602.2"/>
    </source>
</evidence>
<feature type="repeat" description="Filamin" evidence="9">
    <location>
        <begin position="1623"/>
        <end position="1714"/>
    </location>
</feature>
<keyword evidence="6" id="KW-0832">Ubl conjugation</keyword>
<feature type="repeat" description="Filamin" evidence="9">
    <location>
        <begin position="2367"/>
        <end position="2459"/>
    </location>
</feature>
<feature type="repeat" description="Filamin" evidence="9">
    <location>
        <begin position="1514"/>
        <end position="1610"/>
    </location>
</feature>
<feature type="repeat" description="Filamin" evidence="9">
    <location>
        <begin position="449"/>
        <end position="545"/>
    </location>
</feature>
<evidence type="ECO:0000256" key="8">
    <source>
        <dbReference type="ARBA" id="ARBA00023212"/>
    </source>
</evidence>
<reference evidence="11" key="1">
    <citation type="submission" date="2025-08" db="UniProtKB">
        <authorList>
            <consortium name="Ensembl"/>
        </authorList>
    </citation>
    <scope>IDENTIFICATION</scope>
</reference>
<feature type="repeat" description="Filamin" evidence="9">
    <location>
        <begin position="842"/>
        <end position="940"/>
    </location>
</feature>
<dbReference type="CDD" id="cd21314">
    <property type="entry name" value="CH_FLNC_rpt2"/>
    <property type="match status" value="1"/>
</dbReference>
<evidence type="ECO:0000256" key="4">
    <source>
        <dbReference type="ARBA" id="ARBA00022553"/>
    </source>
</evidence>
<dbReference type="InterPro" id="IPR044801">
    <property type="entry name" value="Filamin"/>
</dbReference>
<organism evidence="11 12">
    <name type="scientific">Dicentrarchus labrax</name>
    <name type="common">European seabass</name>
    <name type="synonym">Morone labrax</name>
    <dbReference type="NCBI Taxonomy" id="13489"/>
    <lineage>
        <taxon>Eukaryota</taxon>
        <taxon>Metazoa</taxon>
        <taxon>Chordata</taxon>
        <taxon>Craniata</taxon>
        <taxon>Vertebrata</taxon>
        <taxon>Euteleostomi</taxon>
        <taxon>Actinopterygii</taxon>
        <taxon>Neopterygii</taxon>
        <taxon>Teleostei</taxon>
        <taxon>Neoteleostei</taxon>
        <taxon>Acanthomorphata</taxon>
        <taxon>Eupercaria</taxon>
        <taxon>Moronidae</taxon>
        <taxon>Dicentrarchus</taxon>
    </lineage>
</organism>
<evidence type="ECO:0000256" key="2">
    <source>
        <dbReference type="ARBA" id="ARBA00009238"/>
    </source>
</evidence>
<keyword evidence="7" id="KW-0009">Actin-binding</keyword>
<feature type="repeat" description="Filamin" evidence="9">
    <location>
        <begin position="1130"/>
        <end position="1224"/>
    </location>
</feature>
<feature type="repeat" description="Filamin" evidence="9">
    <location>
        <begin position="2176"/>
        <end position="2268"/>
    </location>
</feature>
<evidence type="ECO:0000256" key="1">
    <source>
        <dbReference type="ARBA" id="ARBA00004245"/>
    </source>
</evidence>
<keyword evidence="8" id="KW-0206">Cytoskeleton</keyword>
<feature type="repeat" description="Filamin" evidence="9">
    <location>
        <begin position="1801"/>
        <end position="1893"/>
    </location>
</feature>
<dbReference type="GO" id="GO:0030036">
    <property type="term" value="P:actin cytoskeleton organization"/>
    <property type="evidence" value="ECO:0007669"/>
    <property type="project" value="InterPro"/>
</dbReference>
<evidence type="ECO:0000256" key="5">
    <source>
        <dbReference type="ARBA" id="ARBA00022737"/>
    </source>
</evidence>
<keyword evidence="3" id="KW-0963">Cytoplasm</keyword>
<dbReference type="FunFam" id="2.60.40.10:FF:000096">
    <property type="entry name" value="filamin-C isoform X2"/>
    <property type="match status" value="1"/>
</dbReference>
<protein>
    <submittedName>
        <fullName evidence="11">Filamin C, gamma b (actin binding protein 280)</fullName>
    </submittedName>
</protein>
<dbReference type="PROSITE" id="PS50194">
    <property type="entry name" value="FILAMIN_REPEAT"/>
    <property type="match status" value="24"/>
</dbReference>
<dbReference type="GeneTree" id="ENSGT00940000153588"/>
<dbReference type="InterPro" id="IPR001298">
    <property type="entry name" value="Filamin/ABP280_rpt"/>
</dbReference>
<dbReference type="GO" id="GO:0005856">
    <property type="term" value="C:cytoskeleton"/>
    <property type="evidence" value="ECO:0007669"/>
    <property type="project" value="UniProtKB-SubCell"/>
</dbReference>
<evidence type="ECO:0000256" key="7">
    <source>
        <dbReference type="ARBA" id="ARBA00023203"/>
    </source>
</evidence>
<dbReference type="FunFam" id="2.60.40.10:FF:000118">
    <property type="entry name" value="filamin-C isoform X2"/>
    <property type="match status" value="1"/>
</dbReference>
<dbReference type="FunFam" id="2.60.40.10:FF:000001">
    <property type="entry name" value="Filamin-C isoform b"/>
    <property type="match status" value="5"/>
</dbReference>